<dbReference type="STRING" id="28176.CF66_7057"/>
<comment type="similarity">
    <text evidence="1 7">Belongs to the universal ribosomal protein uL18 family.</text>
</comment>
<comment type="function">
    <text evidence="7">This is one of the proteins that bind and probably mediate the attachment of the 5S RNA into the large ribosomal subunit, where it forms part of the central protuberance.</text>
</comment>
<dbReference type="Gene3D" id="3.30.420.100">
    <property type="match status" value="1"/>
</dbReference>
<comment type="subunit">
    <text evidence="7">Part of the 50S ribosomal subunit; part of the 5S rRNA/L5/L18/L25 subcomplex. Contacts the 5S and 23S rRNAs.</text>
</comment>
<dbReference type="InterPro" id="IPR005484">
    <property type="entry name" value="Ribosomal_uL18_bac/plant/anim"/>
</dbReference>
<dbReference type="SUPFAM" id="SSF53137">
    <property type="entry name" value="Translational machinery components"/>
    <property type="match status" value="1"/>
</dbReference>
<evidence type="ECO:0000313" key="8">
    <source>
        <dbReference type="EMBL" id="EPE37229.1"/>
    </source>
</evidence>
<dbReference type="GO" id="GO:0006412">
    <property type="term" value="P:translation"/>
    <property type="evidence" value="ECO:0007669"/>
    <property type="project" value="UniProtKB-UniRule"/>
</dbReference>
<dbReference type="Pfam" id="PF00861">
    <property type="entry name" value="Ribosomal_L18p"/>
    <property type="match status" value="1"/>
</dbReference>
<reference evidence="8 9" key="1">
    <citation type="journal article" date="2014" name="Environ. Microbiol.">
        <title>Genomic signatures of obligate host dependence in the luminous bacterial symbiont of a vertebrate.</title>
        <authorList>
            <person name="Hendry T.A."/>
            <person name="de Wet J.R."/>
            <person name="Dunlap P.V."/>
        </authorList>
    </citation>
    <scope>NUCLEOTIDE SEQUENCE [LARGE SCALE GENOMIC DNA]</scope>
    <source>
        <strain evidence="8 9">Akat1</strain>
    </source>
</reference>
<keyword evidence="2 7" id="KW-0699">rRNA-binding</keyword>
<sequence>MDKKSSRIRRAMRSRKKILELKVARLMIHRTPRHMYAQIIASTGSEVIASASTVEKSVRNQVTNNTGNISVAKIVGKIVAERALKKGVSTVAFDRSGFRYHGRVAALAQSAREAGLKF</sequence>
<dbReference type="GO" id="GO:0008097">
    <property type="term" value="F:5S rRNA binding"/>
    <property type="evidence" value="ECO:0007669"/>
    <property type="project" value="TreeGrafter"/>
</dbReference>
<evidence type="ECO:0000256" key="7">
    <source>
        <dbReference type="HAMAP-Rule" id="MF_01337"/>
    </source>
</evidence>
<accession>S3DJB0</accession>
<evidence type="ECO:0000256" key="3">
    <source>
        <dbReference type="ARBA" id="ARBA00022884"/>
    </source>
</evidence>
<evidence type="ECO:0000256" key="4">
    <source>
        <dbReference type="ARBA" id="ARBA00022980"/>
    </source>
</evidence>
<dbReference type="eggNOG" id="COG0256">
    <property type="taxonomic scope" value="Bacteria"/>
</dbReference>
<evidence type="ECO:0000256" key="1">
    <source>
        <dbReference type="ARBA" id="ARBA00007116"/>
    </source>
</evidence>
<dbReference type="InterPro" id="IPR057268">
    <property type="entry name" value="Ribosomal_L18"/>
</dbReference>
<dbReference type="PATRIC" id="fig|1236703.3.peg.532"/>
<keyword evidence="3 7" id="KW-0694">RNA-binding</keyword>
<dbReference type="GO" id="GO:0022625">
    <property type="term" value="C:cytosolic large ribosomal subunit"/>
    <property type="evidence" value="ECO:0007669"/>
    <property type="project" value="TreeGrafter"/>
</dbReference>
<dbReference type="CDD" id="cd00432">
    <property type="entry name" value="Ribosomal_L18_L5e"/>
    <property type="match status" value="1"/>
</dbReference>
<dbReference type="NCBIfam" id="TIGR00060">
    <property type="entry name" value="L18_bact"/>
    <property type="match status" value="1"/>
</dbReference>
<evidence type="ECO:0000256" key="5">
    <source>
        <dbReference type="ARBA" id="ARBA00023274"/>
    </source>
</evidence>
<dbReference type="InterPro" id="IPR004389">
    <property type="entry name" value="Ribosomal_uL18_bac-type"/>
</dbReference>
<organism evidence="8 9">
    <name type="scientific">Candidatus Photodesmus katoptron Akat1</name>
    <dbReference type="NCBI Taxonomy" id="1236703"/>
    <lineage>
        <taxon>Bacteria</taxon>
        <taxon>Pseudomonadati</taxon>
        <taxon>Pseudomonadota</taxon>
        <taxon>Gammaproteobacteria</taxon>
        <taxon>Vibrionales</taxon>
        <taxon>Vibrionaceae</taxon>
        <taxon>Candidatus Photodesmus</taxon>
    </lineage>
</organism>
<dbReference type="PANTHER" id="PTHR12899">
    <property type="entry name" value="39S RIBOSOMAL PROTEIN L18, MITOCHONDRIAL"/>
    <property type="match status" value="1"/>
</dbReference>
<dbReference type="GO" id="GO:0003735">
    <property type="term" value="F:structural constituent of ribosome"/>
    <property type="evidence" value="ECO:0007669"/>
    <property type="project" value="InterPro"/>
</dbReference>
<dbReference type="HAMAP" id="MF_01337_B">
    <property type="entry name" value="Ribosomal_uL18_B"/>
    <property type="match status" value="1"/>
</dbReference>
<keyword evidence="4 7" id="KW-0689">Ribosomal protein</keyword>
<dbReference type="RefSeq" id="WP_016503861.1">
    <property type="nucleotide sequence ID" value="NZ_AMSD01000002.1"/>
</dbReference>
<keyword evidence="5 7" id="KW-0687">Ribonucleoprotein</keyword>
<dbReference type="PANTHER" id="PTHR12899:SF3">
    <property type="entry name" value="LARGE RIBOSOMAL SUBUNIT PROTEIN UL18M"/>
    <property type="match status" value="1"/>
</dbReference>
<evidence type="ECO:0000256" key="2">
    <source>
        <dbReference type="ARBA" id="ARBA00022730"/>
    </source>
</evidence>
<gene>
    <name evidence="7 8" type="primary">rplR</name>
    <name evidence="8" type="ORF">O1U_0527</name>
</gene>
<name>S3DJB0_9GAMM</name>
<comment type="caution">
    <text evidence="8">The sequence shown here is derived from an EMBL/GenBank/DDBJ whole genome shotgun (WGS) entry which is preliminary data.</text>
</comment>
<dbReference type="AlphaFoldDB" id="S3DJB0"/>
<keyword evidence="9" id="KW-1185">Reference proteome</keyword>
<dbReference type="Proteomes" id="UP000053688">
    <property type="component" value="Unassembled WGS sequence"/>
</dbReference>
<protein>
    <recommendedName>
        <fullName evidence="6 7">Large ribosomal subunit protein uL18</fullName>
    </recommendedName>
</protein>
<dbReference type="FunFam" id="3.30.420.100:FF:000001">
    <property type="entry name" value="50S ribosomal protein L18"/>
    <property type="match status" value="1"/>
</dbReference>
<proteinExistence type="inferred from homology"/>
<evidence type="ECO:0000313" key="9">
    <source>
        <dbReference type="Proteomes" id="UP000053688"/>
    </source>
</evidence>
<dbReference type="EMBL" id="AMSD01000002">
    <property type="protein sequence ID" value="EPE37229.1"/>
    <property type="molecule type" value="Genomic_DNA"/>
</dbReference>
<evidence type="ECO:0000256" key="6">
    <source>
        <dbReference type="ARBA" id="ARBA00035197"/>
    </source>
</evidence>